<reference evidence="1 2" key="1">
    <citation type="submission" date="2017-12" db="EMBL/GenBank/DDBJ databases">
        <title>Comparative genomics of Botrytis spp.</title>
        <authorList>
            <person name="Valero-Jimenez C.A."/>
            <person name="Tapia P."/>
            <person name="Veloso J."/>
            <person name="Silva-Moreno E."/>
            <person name="Staats M."/>
            <person name="Valdes J.H."/>
            <person name="Van Kan J.A.L."/>
        </authorList>
    </citation>
    <scope>NUCLEOTIDE SEQUENCE [LARGE SCALE GENOMIC DNA]</scope>
    <source>
        <strain evidence="1 2">Bh0001</strain>
    </source>
</reference>
<dbReference type="Proteomes" id="UP000297814">
    <property type="component" value="Unassembled WGS sequence"/>
</dbReference>
<evidence type="ECO:0000313" key="1">
    <source>
        <dbReference type="EMBL" id="TGO35367.1"/>
    </source>
</evidence>
<dbReference type="AlphaFoldDB" id="A0A4Z1GP02"/>
<organism evidence="1 2">
    <name type="scientific">Botrytis hyacinthi</name>
    <dbReference type="NCBI Taxonomy" id="278943"/>
    <lineage>
        <taxon>Eukaryota</taxon>
        <taxon>Fungi</taxon>
        <taxon>Dikarya</taxon>
        <taxon>Ascomycota</taxon>
        <taxon>Pezizomycotina</taxon>
        <taxon>Leotiomycetes</taxon>
        <taxon>Helotiales</taxon>
        <taxon>Sclerotiniaceae</taxon>
        <taxon>Botrytis</taxon>
    </lineage>
</organism>
<sequence>MSNVWAAVIPRVMGDRRQFENLTTVALGYYDKRDWYHQKSHCNDNREAQKASVTKIRDQVLSFTAVWSVLRRTLVTLYGMKFEPLPKLEKPSFVHCAGTAGSHVPVYKKEKRISGVTTPGIVKPA</sequence>
<dbReference type="EMBL" id="PQXK01000161">
    <property type="protein sequence ID" value="TGO35367.1"/>
    <property type="molecule type" value="Genomic_DNA"/>
</dbReference>
<comment type="caution">
    <text evidence="1">The sequence shown here is derived from an EMBL/GenBank/DDBJ whole genome shotgun (WGS) entry which is preliminary data.</text>
</comment>
<evidence type="ECO:0000313" key="2">
    <source>
        <dbReference type="Proteomes" id="UP000297814"/>
    </source>
</evidence>
<name>A0A4Z1GP02_9HELO</name>
<keyword evidence="2" id="KW-1185">Reference proteome</keyword>
<gene>
    <name evidence="1" type="ORF">BHYA_0161g00260</name>
</gene>
<protein>
    <submittedName>
        <fullName evidence="1">Uncharacterized protein</fullName>
    </submittedName>
</protein>
<proteinExistence type="predicted"/>
<accession>A0A4Z1GP02</accession>